<evidence type="ECO:0000256" key="1">
    <source>
        <dbReference type="ARBA" id="ARBA00004141"/>
    </source>
</evidence>
<comment type="caution">
    <text evidence="7">The sequence shown here is derived from an EMBL/GenBank/DDBJ whole genome shotgun (WGS) entry which is preliminary data.</text>
</comment>
<feature type="transmembrane region" description="Helical" evidence="6">
    <location>
        <begin position="45"/>
        <end position="67"/>
    </location>
</feature>
<dbReference type="PANTHER" id="PTHR13353">
    <property type="entry name" value="TRANSMEMBRANE PROTEIN 19"/>
    <property type="match status" value="1"/>
</dbReference>
<protein>
    <submittedName>
        <fullName evidence="7">DUF92 domain-containing protein</fullName>
    </submittedName>
</protein>
<keyword evidence="3 6" id="KW-0812">Transmembrane</keyword>
<dbReference type="PANTHER" id="PTHR13353:SF5">
    <property type="entry name" value="TRANSMEMBRANE PROTEIN 19"/>
    <property type="match status" value="1"/>
</dbReference>
<evidence type="ECO:0000313" key="8">
    <source>
        <dbReference type="Proteomes" id="UP000722459"/>
    </source>
</evidence>
<keyword evidence="5 6" id="KW-0472">Membrane</keyword>
<keyword evidence="4 6" id="KW-1133">Transmembrane helix</keyword>
<reference evidence="7" key="1">
    <citation type="journal article" date="2021" name="ISME J.">
        <title>Mercury methylation by metabolically versatile and cosmopolitan marine bacteria.</title>
        <authorList>
            <person name="Lin H."/>
            <person name="Ascher D.B."/>
            <person name="Myung Y."/>
            <person name="Lamborg C.H."/>
            <person name="Hallam S.J."/>
            <person name="Gionfriddo C.M."/>
            <person name="Holt K.E."/>
            <person name="Moreau J.W."/>
        </authorList>
    </citation>
    <scope>NUCLEOTIDE SEQUENCE</scope>
    <source>
        <strain evidence="7">SI075_bin30</strain>
    </source>
</reference>
<organism evidence="7 8">
    <name type="scientific">Candidatus Iainarchaeum sp</name>
    <dbReference type="NCBI Taxonomy" id="3101447"/>
    <lineage>
        <taxon>Archaea</taxon>
        <taxon>Candidatus Iainarchaeota</taxon>
        <taxon>Candidatus Iainarchaeia</taxon>
        <taxon>Candidatus Iainarchaeales</taxon>
        <taxon>Candidatus Iainarchaeaceae</taxon>
        <taxon>Candidatus Iainarchaeum</taxon>
    </lineage>
</organism>
<evidence type="ECO:0000256" key="5">
    <source>
        <dbReference type="ARBA" id="ARBA00023136"/>
    </source>
</evidence>
<dbReference type="GO" id="GO:0016020">
    <property type="term" value="C:membrane"/>
    <property type="evidence" value="ECO:0007669"/>
    <property type="project" value="UniProtKB-SubCell"/>
</dbReference>
<accession>A0A8T5GFE1</accession>
<dbReference type="Proteomes" id="UP000722459">
    <property type="component" value="Unassembled WGS sequence"/>
</dbReference>
<dbReference type="AlphaFoldDB" id="A0A8T5GFE1"/>
<dbReference type="InterPro" id="IPR002794">
    <property type="entry name" value="DUF92_TMEM19"/>
</dbReference>
<evidence type="ECO:0000256" key="4">
    <source>
        <dbReference type="ARBA" id="ARBA00022989"/>
    </source>
</evidence>
<dbReference type="EMBL" id="JABJNZ010000052">
    <property type="protein sequence ID" value="MBT4870695.1"/>
    <property type="molecule type" value="Genomic_DNA"/>
</dbReference>
<feature type="transmembrane region" description="Helical" evidence="6">
    <location>
        <begin position="79"/>
        <end position="99"/>
    </location>
</feature>
<feature type="transmembrane region" description="Helical" evidence="6">
    <location>
        <begin position="211"/>
        <end position="230"/>
    </location>
</feature>
<evidence type="ECO:0000256" key="2">
    <source>
        <dbReference type="ARBA" id="ARBA00009012"/>
    </source>
</evidence>
<comment type="subcellular location">
    <subcellularLocation>
        <location evidence="1">Membrane</location>
        <topology evidence="1">Multi-pass membrane protein</topology>
    </subcellularLocation>
</comment>
<evidence type="ECO:0000313" key="7">
    <source>
        <dbReference type="EMBL" id="MBT4870695.1"/>
    </source>
</evidence>
<evidence type="ECO:0000256" key="3">
    <source>
        <dbReference type="ARBA" id="ARBA00022692"/>
    </source>
</evidence>
<name>A0A8T5GFE1_9ARCH</name>
<dbReference type="Pfam" id="PF01940">
    <property type="entry name" value="DUF92"/>
    <property type="match status" value="1"/>
</dbReference>
<gene>
    <name evidence="7" type="ORF">HON47_03920</name>
</gene>
<proteinExistence type="inferred from homology"/>
<comment type="similarity">
    <text evidence="2">Belongs to the TMEM19 family.</text>
</comment>
<evidence type="ECO:0000256" key="6">
    <source>
        <dbReference type="SAM" id="Phobius"/>
    </source>
</evidence>
<sequence>MLFPIELALVLFFLIFFSIISHKKKLLNFEGILIADVVGLAAITYGPNPLLCFFAVVVFFIIGEIASNYPRKKHDERNIWNVIGNSLPALIVLSLIVPYPEYGIILQLGFFGAVSAALADTLSSEIGYYSKSKPILITNFKKVVRGTDGGVTRLGELAGLFGSIIIASLYFIFIPNLFHFFILIGAGMIGTNMDSLMGAQFEIKKILNNTHVNLMGSSAGAIFALILILIL</sequence>